<accession>A0A7Y0EVP0</accession>
<protein>
    <submittedName>
        <fullName evidence="6">Transcriptional regulator, AraC family</fullName>
    </submittedName>
</protein>
<reference evidence="6 7" key="1">
    <citation type="submission" date="2020-02" db="EMBL/GenBank/DDBJ databases">
        <title>Characterization of phylogenetic diversity of novel bifidobacterial species isolated in Czech ZOOs.</title>
        <authorList>
            <person name="Lugli G.A."/>
            <person name="Vera N.B."/>
            <person name="Ventura M."/>
        </authorList>
    </citation>
    <scope>NUCLEOTIDE SEQUENCE [LARGE SCALE GENOMIC DNA]</scope>
    <source>
        <strain evidence="6 7">DSM 109959</strain>
    </source>
</reference>
<dbReference type="EMBL" id="JAAIIG010000001">
    <property type="protein sequence ID" value="NMM97253.1"/>
    <property type="molecule type" value="Genomic_DNA"/>
</dbReference>
<dbReference type="PRINTS" id="PR00032">
    <property type="entry name" value="HTHARAC"/>
</dbReference>
<organism evidence="6 7">
    <name type="scientific">Bifidobacterium olomucense</name>
    <dbReference type="NCBI Taxonomy" id="2675324"/>
    <lineage>
        <taxon>Bacteria</taxon>
        <taxon>Bacillati</taxon>
        <taxon>Actinomycetota</taxon>
        <taxon>Actinomycetes</taxon>
        <taxon>Bifidobacteriales</taxon>
        <taxon>Bifidobacteriaceae</taxon>
        <taxon>Bifidobacterium</taxon>
    </lineage>
</organism>
<dbReference type="SUPFAM" id="SSF46689">
    <property type="entry name" value="Homeodomain-like"/>
    <property type="match status" value="2"/>
</dbReference>
<dbReference type="SUPFAM" id="SSF51215">
    <property type="entry name" value="Regulatory protein AraC"/>
    <property type="match status" value="1"/>
</dbReference>
<dbReference type="InterPro" id="IPR020449">
    <property type="entry name" value="Tscrpt_reg_AraC-type_HTH"/>
</dbReference>
<dbReference type="GO" id="GO:0003700">
    <property type="term" value="F:DNA-binding transcription factor activity"/>
    <property type="evidence" value="ECO:0007669"/>
    <property type="project" value="InterPro"/>
</dbReference>
<dbReference type="AlphaFoldDB" id="A0A7Y0EVP0"/>
<name>A0A7Y0EVP0_9BIFI</name>
<evidence type="ECO:0000256" key="1">
    <source>
        <dbReference type="ARBA" id="ARBA00023015"/>
    </source>
</evidence>
<dbReference type="InterPro" id="IPR018060">
    <property type="entry name" value="HTH_AraC"/>
</dbReference>
<evidence type="ECO:0000313" key="7">
    <source>
        <dbReference type="Proteomes" id="UP000543419"/>
    </source>
</evidence>
<evidence type="ECO:0000256" key="4">
    <source>
        <dbReference type="ARBA" id="ARBA00023163"/>
    </source>
</evidence>
<keyword evidence="4" id="KW-0804">Transcription</keyword>
<gene>
    <name evidence="6" type="ORF">G1C97_0202</name>
</gene>
<dbReference type="PROSITE" id="PS00041">
    <property type="entry name" value="HTH_ARAC_FAMILY_1"/>
    <property type="match status" value="1"/>
</dbReference>
<dbReference type="Gene3D" id="1.10.10.60">
    <property type="entry name" value="Homeodomain-like"/>
    <property type="match status" value="2"/>
</dbReference>
<evidence type="ECO:0000256" key="2">
    <source>
        <dbReference type="ARBA" id="ARBA00023125"/>
    </source>
</evidence>
<keyword evidence="1" id="KW-0805">Transcription regulation</keyword>
<evidence type="ECO:0000259" key="5">
    <source>
        <dbReference type="PROSITE" id="PS01124"/>
    </source>
</evidence>
<comment type="caution">
    <text evidence="6">The sequence shown here is derived from an EMBL/GenBank/DDBJ whole genome shotgun (WGS) entry which is preliminary data.</text>
</comment>
<dbReference type="SMART" id="SM00342">
    <property type="entry name" value="HTH_ARAC"/>
    <property type="match status" value="1"/>
</dbReference>
<dbReference type="Pfam" id="PF02311">
    <property type="entry name" value="AraC_binding"/>
    <property type="match status" value="1"/>
</dbReference>
<dbReference type="InterPro" id="IPR018062">
    <property type="entry name" value="HTH_AraC-typ_CS"/>
</dbReference>
<keyword evidence="7" id="KW-1185">Reference proteome</keyword>
<keyword evidence="2" id="KW-0238">DNA-binding</keyword>
<dbReference type="PROSITE" id="PS01124">
    <property type="entry name" value="HTH_ARAC_FAMILY_2"/>
    <property type="match status" value="1"/>
</dbReference>
<keyword evidence="3" id="KW-0010">Activator</keyword>
<dbReference type="GO" id="GO:0043565">
    <property type="term" value="F:sequence-specific DNA binding"/>
    <property type="evidence" value="ECO:0007669"/>
    <property type="project" value="InterPro"/>
</dbReference>
<dbReference type="InterPro" id="IPR003313">
    <property type="entry name" value="AraC-bd"/>
</dbReference>
<evidence type="ECO:0000313" key="6">
    <source>
        <dbReference type="EMBL" id="NMM97253.1"/>
    </source>
</evidence>
<proteinExistence type="predicted"/>
<evidence type="ECO:0000256" key="3">
    <source>
        <dbReference type="ARBA" id="ARBA00023159"/>
    </source>
</evidence>
<dbReference type="Pfam" id="PF12833">
    <property type="entry name" value="HTH_18"/>
    <property type="match status" value="1"/>
</dbReference>
<sequence length="317" mass="36029">MRHEQSPKKLPTRHITPVIIHPVEKDVIPEESTLLITAPSSDAQRGLLFPLRVGRFAYAPGFRLERQRFDSFLLGVVTEGMLHATIWDNGEKLQYEVRPGHVFLFDTYRHHEGRSDCLTRTSMIHFDGIAARTYYERIAATSHGVFPLGNTSFMENAIDQLLDTYTQDQPQTDLIGARILTDLLTDLALRSATSEDDGTLAVRETIGFIDTHFAEKITIPMMAQRAMMSQRQYLRKFKALTGTTPYSYLVSRRMDESKRLLAASDMPIQEIARIVGYPNLNAFTTTFRHRFGLTPMRFRGTTRPGTIADLLDSGHDH</sequence>
<dbReference type="Proteomes" id="UP000543419">
    <property type="component" value="Unassembled WGS sequence"/>
</dbReference>
<dbReference type="InterPro" id="IPR050204">
    <property type="entry name" value="AraC_XylS_family_regulators"/>
</dbReference>
<dbReference type="InterPro" id="IPR037923">
    <property type="entry name" value="HTH-like"/>
</dbReference>
<dbReference type="PANTHER" id="PTHR46796">
    <property type="entry name" value="HTH-TYPE TRANSCRIPTIONAL ACTIVATOR RHAS-RELATED"/>
    <property type="match status" value="1"/>
</dbReference>
<dbReference type="InterPro" id="IPR009057">
    <property type="entry name" value="Homeodomain-like_sf"/>
</dbReference>
<feature type="domain" description="HTH araC/xylS-type" evidence="5">
    <location>
        <begin position="203"/>
        <end position="301"/>
    </location>
</feature>